<keyword evidence="2" id="KW-0732">Signal</keyword>
<proteinExistence type="predicted"/>
<evidence type="ECO:0000313" key="3">
    <source>
        <dbReference type="EMBL" id="ORZ36628.1"/>
    </source>
</evidence>
<dbReference type="Proteomes" id="UP000193411">
    <property type="component" value="Unassembled WGS sequence"/>
</dbReference>
<gene>
    <name evidence="3" type="ORF">BCR44DRAFT_322699</name>
</gene>
<feature type="region of interest" description="Disordered" evidence="1">
    <location>
        <begin position="128"/>
        <end position="155"/>
    </location>
</feature>
<organism evidence="3 4">
    <name type="scientific">Catenaria anguillulae PL171</name>
    <dbReference type="NCBI Taxonomy" id="765915"/>
    <lineage>
        <taxon>Eukaryota</taxon>
        <taxon>Fungi</taxon>
        <taxon>Fungi incertae sedis</taxon>
        <taxon>Blastocladiomycota</taxon>
        <taxon>Blastocladiomycetes</taxon>
        <taxon>Blastocladiales</taxon>
        <taxon>Catenariaceae</taxon>
        <taxon>Catenaria</taxon>
    </lineage>
</organism>
<evidence type="ECO:0000256" key="1">
    <source>
        <dbReference type="SAM" id="MobiDB-lite"/>
    </source>
</evidence>
<feature type="chain" id="PRO_5013299586" evidence="2">
    <location>
        <begin position="20"/>
        <end position="295"/>
    </location>
</feature>
<dbReference type="AlphaFoldDB" id="A0A1Y2HPU1"/>
<dbReference type="EMBL" id="MCFL01000016">
    <property type="protein sequence ID" value="ORZ36628.1"/>
    <property type="molecule type" value="Genomic_DNA"/>
</dbReference>
<protein>
    <submittedName>
        <fullName evidence="3">Uncharacterized protein</fullName>
    </submittedName>
</protein>
<name>A0A1Y2HPU1_9FUNG</name>
<sequence length="295" mass="31530">MVCVLFSRVWGLLIPRGQMQCMNQKARKGQRKQNKIKSHVVDIRGIRHTTRNPGSQVRLFGANHGGKRLCNLGQVANVSINARLNRGKRTGNHVATCAHFGNQGLRKAHGAAQQGQVHVRLVGSRHKQLADAGRRGVSQPGGAGDLGNGRQKHANRGPVDVLGLVRIASGRACSVRHLHVKRDRGGAAPILRVGPIIQDVQERRQLGGVAEVAAVAMQVDNDSLVVERRPHGLSEDRGGVLVEAPGVRRLAGGLSVASGFIVSLGVDSSGGGRRWRKPLHSLTVGGIRIAGFRKS</sequence>
<reference evidence="3 4" key="1">
    <citation type="submission" date="2016-07" db="EMBL/GenBank/DDBJ databases">
        <title>Pervasive Adenine N6-methylation of Active Genes in Fungi.</title>
        <authorList>
            <consortium name="DOE Joint Genome Institute"/>
            <person name="Mondo S.J."/>
            <person name="Dannebaum R.O."/>
            <person name="Kuo R.C."/>
            <person name="Labutti K."/>
            <person name="Haridas S."/>
            <person name="Kuo A."/>
            <person name="Salamov A."/>
            <person name="Ahrendt S.R."/>
            <person name="Lipzen A."/>
            <person name="Sullivan W."/>
            <person name="Andreopoulos W.B."/>
            <person name="Clum A."/>
            <person name="Lindquist E."/>
            <person name="Daum C."/>
            <person name="Ramamoorthy G.K."/>
            <person name="Gryganskyi A."/>
            <person name="Culley D."/>
            <person name="Magnuson J.K."/>
            <person name="James T.Y."/>
            <person name="O'Malley M.A."/>
            <person name="Stajich J.E."/>
            <person name="Spatafora J.W."/>
            <person name="Visel A."/>
            <person name="Grigoriev I.V."/>
        </authorList>
    </citation>
    <scope>NUCLEOTIDE SEQUENCE [LARGE SCALE GENOMIC DNA]</scope>
    <source>
        <strain evidence="3 4">PL171</strain>
    </source>
</reference>
<evidence type="ECO:0000256" key="2">
    <source>
        <dbReference type="SAM" id="SignalP"/>
    </source>
</evidence>
<comment type="caution">
    <text evidence="3">The sequence shown here is derived from an EMBL/GenBank/DDBJ whole genome shotgun (WGS) entry which is preliminary data.</text>
</comment>
<accession>A0A1Y2HPU1</accession>
<feature type="signal peptide" evidence="2">
    <location>
        <begin position="1"/>
        <end position="19"/>
    </location>
</feature>
<evidence type="ECO:0000313" key="4">
    <source>
        <dbReference type="Proteomes" id="UP000193411"/>
    </source>
</evidence>
<keyword evidence="4" id="KW-1185">Reference proteome</keyword>